<name>I9B1W7_9FIRM</name>
<reference evidence="1 2" key="1">
    <citation type="journal article" date="2012" name="J. Bacteriol.">
        <title>Draft Genome Sequences for Two Metal-Reducing Pelosinus fermentans Strains Isolated from a Cr(VI)-Contaminated Site and for Type Strain R7.</title>
        <authorList>
            <person name="Brown S.D."/>
            <person name="Podar M."/>
            <person name="Klingeman D.M."/>
            <person name="Johnson C.M."/>
            <person name="Yang Z.K."/>
            <person name="Utturkar S.M."/>
            <person name="Land M.L."/>
            <person name="Mosher J.J."/>
            <person name="Hurt R.A.Jr."/>
            <person name="Phelps T.J."/>
            <person name="Palumbo A.V."/>
            <person name="Arkin A.P."/>
            <person name="Hazen T.C."/>
            <person name="Elias D.A."/>
        </authorList>
    </citation>
    <scope>NUCLEOTIDE SEQUENCE [LARGE SCALE GENOMIC DNA]</scope>
    <source>
        <strain evidence="1 2">B4</strain>
    </source>
</reference>
<comment type="caution">
    <text evidence="1">The sequence shown here is derived from an EMBL/GenBank/DDBJ whole genome shotgun (WGS) entry which is preliminary data.</text>
</comment>
<accession>I9B1W7</accession>
<proteinExistence type="predicted"/>
<gene>
    <name evidence="1" type="ORF">FB4_2852</name>
</gene>
<dbReference type="AlphaFoldDB" id="I9B1W7"/>
<dbReference type="EMBL" id="AKVJ01000021">
    <property type="protein sequence ID" value="EIW19142.1"/>
    <property type="molecule type" value="Genomic_DNA"/>
</dbReference>
<organism evidence="1 2">
    <name type="scientific">Pelosinus fermentans B4</name>
    <dbReference type="NCBI Taxonomy" id="1149862"/>
    <lineage>
        <taxon>Bacteria</taxon>
        <taxon>Bacillati</taxon>
        <taxon>Bacillota</taxon>
        <taxon>Negativicutes</taxon>
        <taxon>Selenomonadales</taxon>
        <taxon>Sporomusaceae</taxon>
        <taxon>Pelosinus</taxon>
    </lineage>
</organism>
<protein>
    <submittedName>
        <fullName evidence="1">Uncharacterized protein</fullName>
    </submittedName>
</protein>
<sequence>MSVQVAVSNAITRGIDHGHVALLVNGRAYSYGRYGEERTSISGDGVLRIYYDADEYLNLTRKDGEDISVYTLSLTASEAEKIIEYYEGNQMPYYHDSNKRPNHQSFTYSDPKGSYEILFGDNCATVVIEAIHAGRPGSMNLLTGDPNIPVSPWGLNHALMFDLHTNHTLVIDYYYMGRLPNESRVSNRSGGAEQGNWDPMNRVAFSDTRNGW</sequence>
<evidence type="ECO:0000313" key="2">
    <source>
        <dbReference type="Proteomes" id="UP000004324"/>
    </source>
</evidence>
<dbReference type="PATRIC" id="fig|1149862.3.peg.1406"/>
<dbReference type="Proteomes" id="UP000004324">
    <property type="component" value="Unassembled WGS sequence"/>
</dbReference>
<evidence type="ECO:0000313" key="1">
    <source>
        <dbReference type="EMBL" id="EIW19142.1"/>
    </source>
</evidence>
<keyword evidence="2" id="KW-1185">Reference proteome</keyword>